<proteinExistence type="predicted"/>
<dbReference type="EMBL" id="LODL01000002">
    <property type="protein sequence ID" value="KXB32649.1"/>
    <property type="molecule type" value="Genomic_DNA"/>
</dbReference>
<feature type="signal peptide" evidence="1">
    <location>
        <begin position="1"/>
        <end position="19"/>
    </location>
</feature>
<dbReference type="Proteomes" id="UP000070186">
    <property type="component" value="Unassembled WGS sequence"/>
</dbReference>
<keyword evidence="1" id="KW-0732">Signal</keyword>
<dbReference type="RefSeq" id="WP_066879116.1">
    <property type="nucleotide sequence ID" value="NZ_LODL01000002.1"/>
</dbReference>
<sequence>MKRAAAFVATLLLAAGIQAASADAVNVTKLRLSRVVLFDAPNGAPVGEMLREQYVPGTWTVSGLPEAGFVQIRVDGKTFYVKNSAIDTDKRIASSAECGVKVAGKVEKIGATRALGEECK</sequence>
<dbReference type="STRING" id="281362.AT959_00120"/>
<gene>
    <name evidence="2" type="ORF">AT959_00120</name>
</gene>
<evidence type="ECO:0000256" key="1">
    <source>
        <dbReference type="SAM" id="SignalP"/>
    </source>
</evidence>
<organism evidence="2 3">
    <name type="scientific">Dechloromonas denitrificans</name>
    <dbReference type="NCBI Taxonomy" id="281362"/>
    <lineage>
        <taxon>Bacteria</taxon>
        <taxon>Pseudomonadati</taxon>
        <taxon>Pseudomonadota</taxon>
        <taxon>Betaproteobacteria</taxon>
        <taxon>Rhodocyclales</taxon>
        <taxon>Azonexaceae</taxon>
        <taxon>Dechloromonas</taxon>
    </lineage>
</organism>
<keyword evidence="3" id="KW-1185">Reference proteome</keyword>
<reference evidence="2 3" key="1">
    <citation type="submission" date="2015-12" db="EMBL/GenBank/DDBJ databases">
        <title>Nitrous oxide reduction kinetics distinguish bacteria harboring typical versus atypical NosZ.</title>
        <authorList>
            <person name="Yoon S."/>
            <person name="Nissen S."/>
            <person name="Park D."/>
            <person name="Sanford R.A."/>
            <person name="Loeffler F.E."/>
        </authorList>
    </citation>
    <scope>NUCLEOTIDE SEQUENCE [LARGE SCALE GENOMIC DNA]</scope>
    <source>
        <strain evidence="2 3">ATCC BAA-841</strain>
    </source>
</reference>
<feature type="chain" id="PRO_5007459852" evidence="1">
    <location>
        <begin position="20"/>
        <end position="120"/>
    </location>
</feature>
<protein>
    <submittedName>
        <fullName evidence="2">Uncharacterized protein</fullName>
    </submittedName>
</protein>
<evidence type="ECO:0000313" key="2">
    <source>
        <dbReference type="EMBL" id="KXB32649.1"/>
    </source>
</evidence>
<dbReference type="AlphaFoldDB" id="A0A133XNZ1"/>
<name>A0A133XNZ1_9RHOO</name>
<accession>A0A133XNZ1</accession>
<evidence type="ECO:0000313" key="3">
    <source>
        <dbReference type="Proteomes" id="UP000070186"/>
    </source>
</evidence>
<comment type="caution">
    <text evidence="2">The sequence shown here is derived from an EMBL/GenBank/DDBJ whole genome shotgun (WGS) entry which is preliminary data.</text>
</comment>